<dbReference type="InterPro" id="IPR037094">
    <property type="entry name" value="Glyco_hydro_38_cen_sf"/>
</dbReference>
<dbReference type="PANTHER" id="PTHR46017:SF1">
    <property type="entry name" value="ALPHA-MANNOSIDASE 2C1"/>
    <property type="match status" value="1"/>
</dbReference>
<dbReference type="InterPro" id="IPR013780">
    <property type="entry name" value="Glyco_hydro_b"/>
</dbReference>
<organism evidence="4 5">
    <name type="scientific">Lusitaniella coriacea LEGE 07157</name>
    <dbReference type="NCBI Taxonomy" id="945747"/>
    <lineage>
        <taxon>Bacteria</taxon>
        <taxon>Bacillati</taxon>
        <taxon>Cyanobacteriota</taxon>
        <taxon>Cyanophyceae</taxon>
        <taxon>Spirulinales</taxon>
        <taxon>Lusitaniellaceae</taxon>
        <taxon>Lusitaniella</taxon>
    </lineage>
</organism>
<dbReference type="Proteomes" id="UP000654482">
    <property type="component" value="Unassembled WGS sequence"/>
</dbReference>
<dbReference type="InterPro" id="IPR041147">
    <property type="entry name" value="GH38_C"/>
</dbReference>
<evidence type="ECO:0000313" key="4">
    <source>
        <dbReference type="EMBL" id="MBE9118588.1"/>
    </source>
</evidence>
<dbReference type="AlphaFoldDB" id="A0A8J7IX99"/>
<accession>A0A8J7IX99</accession>
<dbReference type="Gene3D" id="2.70.98.30">
    <property type="entry name" value="Golgi alpha-mannosidase II, domain 4"/>
    <property type="match status" value="1"/>
</dbReference>
<evidence type="ECO:0000313" key="5">
    <source>
        <dbReference type="Proteomes" id="UP000654482"/>
    </source>
</evidence>
<protein>
    <submittedName>
        <fullName evidence="4">Alpha-mannosidase</fullName>
    </submittedName>
</protein>
<feature type="domain" description="Glycoside hydrolase family 38 central" evidence="3">
    <location>
        <begin position="5"/>
        <end position="50"/>
    </location>
</feature>
<reference evidence="4" key="1">
    <citation type="submission" date="2020-10" db="EMBL/GenBank/DDBJ databases">
        <authorList>
            <person name="Castelo-Branco R."/>
            <person name="Eusebio N."/>
            <person name="Adriana R."/>
            <person name="Vieira A."/>
            <person name="Brugerolle De Fraissinette N."/>
            <person name="Rezende De Castro R."/>
            <person name="Schneider M.P."/>
            <person name="Vasconcelos V."/>
            <person name="Leao P.N."/>
        </authorList>
    </citation>
    <scope>NUCLEOTIDE SEQUENCE</scope>
    <source>
        <strain evidence="4">LEGE 07157</strain>
    </source>
</reference>
<proteinExistence type="predicted"/>
<dbReference type="PANTHER" id="PTHR46017">
    <property type="entry name" value="ALPHA-MANNOSIDASE 2C1"/>
    <property type="match status" value="1"/>
</dbReference>
<dbReference type="InterPro" id="IPR028995">
    <property type="entry name" value="Glyco_hydro_57/38_cen_sf"/>
</dbReference>
<dbReference type="InterPro" id="IPR011682">
    <property type="entry name" value="Glyco_hydro_38_C"/>
</dbReference>
<gene>
    <name evidence="4" type="ORF">IQ249_22115</name>
</gene>
<dbReference type="GO" id="GO:0030246">
    <property type="term" value="F:carbohydrate binding"/>
    <property type="evidence" value="ECO:0007669"/>
    <property type="project" value="InterPro"/>
</dbReference>
<dbReference type="Gene3D" id="1.20.1270.50">
    <property type="entry name" value="Glycoside hydrolase family 38, central domain"/>
    <property type="match status" value="1"/>
</dbReference>
<dbReference type="GO" id="GO:0006013">
    <property type="term" value="P:mannose metabolic process"/>
    <property type="evidence" value="ECO:0007669"/>
    <property type="project" value="InterPro"/>
</dbReference>
<keyword evidence="2" id="KW-0378">Hydrolase</keyword>
<evidence type="ECO:0000256" key="2">
    <source>
        <dbReference type="ARBA" id="ARBA00022801"/>
    </source>
</evidence>
<dbReference type="EMBL" id="JADEWZ010000052">
    <property type="protein sequence ID" value="MBE9118588.1"/>
    <property type="molecule type" value="Genomic_DNA"/>
</dbReference>
<dbReference type="RefSeq" id="WP_194031668.1">
    <property type="nucleotide sequence ID" value="NZ_JADEWZ010000052.1"/>
</dbReference>
<dbReference type="SMART" id="SM00872">
    <property type="entry name" value="Alpha-mann_mid"/>
    <property type="match status" value="1"/>
</dbReference>
<dbReference type="GO" id="GO:0004559">
    <property type="term" value="F:alpha-mannosidase activity"/>
    <property type="evidence" value="ECO:0007669"/>
    <property type="project" value="InterPro"/>
</dbReference>
<feature type="non-terminal residue" evidence="4">
    <location>
        <position position="1"/>
    </location>
</feature>
<dbReference type="InterPro" id="IPR011013">
    <property type="entry name" value="Gal_mutarotase_sf_dom"/>
</dbReference>
<keyword evidence="5" id="KW-1185">Reference proteome</keyword>
<dbReference type="Pfam" id="PF09261">
    <property type="entry name" value="Alpha-mann_mid"/>
    <property type="match status" value="1"/>
</dbReference>
<dbReference type="GO" id="GO:0046872">
    <property type="term" value="F:metal ion binding"/>
    <property type="evidence" value="ECO:0007669"/>
    <property type="project" value="UniProtKB-KW"/>
</dbReference>
<dbReference type="GO" id="GO:0009313">
    <property type="term" value="P:oligosaccharide catabolic process"/>
    <property type="evidence" value="ECO:0007669"/>
    <property type="project" value="TreeGrafter"/>
</dbReference>
<evidence type="ECO:0000256" key="1">
    <source>
        <dbReference type="ARBA" id="ARBA00022723"/>
    </source>
</evidence>
<comment type="caution">
    <text evidence="4">The sequence shown here is derived from an EMBL/GenBank/DDBJ whole genome shotgun (WGS) entry which is preliminary data.</text>
</comment>
<sequence>PVPPSIPCSKRLAISSQIETAWKKILFNQFHDILPGTSIPEVFVTANRDWEEAIIIGTEIVEEALCAIARHITLPSPPHPNAQPLLIFNPLNWTRSEVVELPHSNKNWTIYTAEGQPLPIQLTRETLLFLATDIPSIGYRLFWLCESSITTSPRLRVTPSPNSPYILENPTLRVTINPQTGDISSLFDKINQREILNGAGNQLQAFKDEGQYWDAWNIDPNYQKHPLPPTQLKSIEWLEQGAIRQRLRVIRQLNNSQFTQDYILDTHSPLLNISTTADWQERHVLLKAAFPLNLEADFATYETACGAIERTTNPKTPAEKAKWEVPALQWADLTIENEYGVSILNDCKYGYDAQPNQLRLTLLRGSMWPHPDADRGEHYFSYAIYPHNDSWKTAQTVRKGYEFNQSLNVIFGNSQEGTSNFFALIPQPLLPSLAEGESQNSRSPSPRIGMLPSQESEAVPILPPVASLLDLSAENLILTAFKPTENDPKTYILRCYECHGKPAELSLNNELQLNLKHSVNLLEQPLLQQENDVKNRFDLIQPWKVASFIISKT</sequence>
<dbReference type="SUPFAM" id="SSF88688">
    <property type="entry name" value="Families 57/38 glycoside transferase middle domain"/>
    <property type="match status" value="1"/>
</dbReference>
<dbReference type="Pfam" id="PF17677">
    <property type="entry name" value="Glyco_hydro38C2"/>
    <property type="match status" value="1"/>
</dbReference>
<dbReference type="Gene3D" id="2.60.40.2220">
    <property type="match status" value="1"/>
</dbReference>
<keyword evidence="1" id="KW-0479">Metal-binding</keyword>
<dbReference type="InterPro" id="IPR015341">
    <property type="entry name" value="Glyco_hydro_38_cen"/>
</dbReference>
<dbReference type="Gene3D" id="2.60.40.1180">
    <property type="entry name" value="Golgi alpha-mannosidase II"/>
    <property type="match status" value="1"/>
</dbReference>
<dbReference type="SUPFAM" id="SSF74650">
    <property type="entry name" value="Galactose mutarotase-like"/>
    <property type="match status" value="1"/>
</dbReference>
<evidence type="ECO:0000259" key="3">
    <source>
        <dbReference type="SMART" id="SM00872"/>
    </source>
</evidence>
<dbReference type="Pfam" id="PF07748">
    <property type="entry name" value="Glyco_hydro_38C"/>
    <property type="match status" value="1"/>
</dbReference>
<name>A0A8J7IX99_9CYAN</name>